<evidence type="ECO:0000256" key="4">
    <source>
        <dbReference type="ARBA" id="ARBA00022771"/>
    </source>
</evidence>
<keyword evidence="8" id="KW-0067">ATP-binding</keyword>
<dbReference type="GO" id="GO:0016787">
    <property type="term" value="F:hydrolase activity"/>
    <property type="evidence" value="ECO:0007669"/>
    <property type="project" value="UniProtKB-KW"/>
</dbReference>
<name>A0A830HLQ1_9CHLO</name>
<dbReference type="Pfam" id="PF00176">
    <property type="entry name" value="SNF2-rel_dom"/>
    <property type="match status" value="1"/>
</dbReference>
<keyword evidence="13" id="KW-1185">Reference proteome</keyword>
<evidence type="ECO:0000313" key="13">
    <source>
        <dbReference type="Proteomes" id="UP000660262"/>
    </source>
</evidence>
<dbReference type="SMART" id="SM00184">
    <property type="entry name" value="RING"/>
    <property type="match status" value="1"/>
</dbReference>
<dbReference type="InterPro" id="IPR013083">
    <property type="entry name" value="Znf_RING/FYVE/PHD"/>
</dbReference>
<dbReference type="GO" id="GO:0005634">
    <property type="term" value="C:nucleus"/>
    <property type="evidence" value="ECO:0007669"/>
    <property type="project" value="TreeGrafter"/>
</dbReference>
<dbReference type="GO" id="GO:0004386">
    <property type="term" value="F:helicase activity"/>
    <property type="evidence" value="ECO:0007669"/>
    <property type="project" value="UniProtKB-KW"/>
</dbReference>
<sequence>MATPMPPPPASLSDVLNSLPALNRGISFPRASAAQPCESGRGEERSGLDGSGSSSLGVAGSCDFCALDENSLISIASMLTPQAASSFAAVNRACRRAVTLACPHMVRPCHGETSIMEHQLATCHALRHGGGLVFDEPGTGKTLGVIARLMRTRTRCATAPANVSRVYALYDEHTAARSVFCFQQKTDLATNRKQAERKKAQQTSLVQLMDGAQNENEATANMLRHRMAAQQGFHFRHWLSLANSFIAELKAFQQAFQLNMHGVLRAAGVWTDVHMRILAFPAKDLWIFDTEVRHDEPDGKHVPELAFFQYVFLPRIGFEPVEPITADASAAIEQAKIYARLPTQQFSRSTAYKVPLCKWVYAGKFADEPGIFQAAAREAVSAYIDDREHVQMSYQEFFRPKIEFVKSLQLKSRRQQQYADARPPPLWHNTQMRLTSQAKKHGSRFLPTYATKATLIVVPGQLVPHWVSQLTMHVKRCSIYENKGLNFEWRETGTAEDGERPLRVFVSAYTSDALPPPAVSPSMLRYVVEGGSAPPESFADFDVVIVTLDHLTDRVVSQDNPYKASAKTGIYDSVMNGDVNTMYSVLLQFVWSRVILDEGHKIAGSGQKSTSTMSLTASRLQADEYICLTGTPMPSALGGELQALEKIKPLLAFIRHPLGADESAWSCMQAAGTSASKSSSLPAVTKSSLLSRLRNALAVCAVRHTKDDARVRGRVERTVRLPFSSDVAVSYNAYYYSLMRNLITTDWYDAHHCESFLSAGISGKEYDKAHHRDYEMHAQAASEMLKQKQGEASGSAENVSLSDWQAARRGQVQANLETSAEYRAKDGDSRKRRRDAIQNLRMASLGATARVSMFQEVDEALSVVWRTCGGCFPSLTRTKHESPTDPILRPFERRDDGALVPVVPQKNLRAWSPLVSGQSSADGPWTYENVSDPAKRALHDEWYRKRISQTLELGGYCDRCWEYRSNGFAMFLTPCGHALCFECVEKDRTKCPLCSHGYEMQSTTDEDRFNENLNPHHEVPKDLITMQVSYKVEFELSDIIEAPGPETGMKAMKMPKIRYLIQKLQELYILPDETFLGNLEAEFNQIAANEAKRVSFNTDFSSWVSPSPGTAAAAAEASTMPASPSTPGPSRANGASPAATPRTVQRVATDREAQMRLDRWHEYRSRMQQQDSNKRIPPSRALVFSSLQLSSGARYDTDFHLTMITEALLLLESRLTGRPHGAGVHKHAVHELFSSLRGSGRSHRDASMRESAVKAFSLDRVGVMLIDQANSDGWDLGFATHVFVMDPLFDASVQEQAISRVHRLGPAHNRRRHGASQAPQAPPVQVEVLAMKNSIDEYAPGIPDYDDRSKRNCMRLHRAGVDVVLPSTHTPEDESMCRALLNVTRIIEE</sequence>
<evidence type="ECO:0000256" key="2">
    <source>
        <dbReference type="ARBA" id="ARBA00022723"/>
    </source>
</evidence>
<dbReference type="InterPro" id="IPR001841">
    <property type="entry name" value="Znf_RING"/>
</dbReference>
<dbReference type="InterPro" id="IPR027417">
    <property type="entry name" value="P-loop_NTPase"/>
</dbReference>
<organism evidence="12 13">
    <name type="scientific">Pycnococcus provasolii</name>
    <dbReference type="NCBI Taxonomy" id="41880"/>
    <lineage>
        <taxon>Eukaryota</taxon>
        <taxon>Viridiplantae</taxon>
        <taxon>Chlorophyta</taxon>
        <taxon>Pseudoscourfieldiophyceae</taxon>
        <taxon>Pseudoscourfieldiales</taxon>
        <taxon>Pycnococcaceae</taxon>
        <taxon>Pycnococcus</taxon>
    </lineage>
</organism>
<dbReference type="Proteomes" id="UP000660262">
    <property type="component" value="Unassembled WGS sequence"/>
</dbReference>
<feature type="compositionally biased region" description="Low complexity" evidence="10">
    <location>
        <begin position="1112"/>
        <end position="1130"/>
    </location>
</feature>
<evidence type="ECO:0000256" key="6">
    <source>
        <dbReference type="ARBA" id="ARBA00022806"/>
    </source>
</evidence>
<dbReference type="OrthoDB" id="448448at2759"/>
<dbReference type="Gene3D" id="3.30.40.10">
    <property type="entry name" value="Zinc/RING finger domain, C3HC4 (zinc finger)"/>
    <property type="match status" value="1"/>
</dbReference>
<dbReference type="GO" id="GO:0006281">
    <property type="term" value="P:DNA repair"/>
    <property type="evidence" value="ECO:0007669"/>
    <property type="project" value="TreeGrafter"/>
</dbReference>
<dbReference type="GO" id="GO:0005524">
    <property type="term" value="F:ATP binding"/>
    <property type="evidence" value="ECO:0007669"/>
    <property type="project" value="UniProtKB-KW"/>
</dbReference>
<keyword evidence="3" id="KW-0547">Nucleotide-binding</keyword>
<comment type="similarity">
    <text evidence="1">Belongs to the SNF2/RAD54 helicase family. RAD16 subfamily.</text>
</comment>
<comment type="caution">
    <text evidence="12">The sequence shown here is derived from an EMBL/GenBank/DDBJ whole genome shotgun (WGS) entry which is preliminary data.</text>
</comment>
<keyword evidence="2" id="KW-0479">Metal-binding</keyword>
<proteinExistence type="inferred from homology"/>
<feature type="region of interest" description="Disordered" evidence="10">
    <location>
        <begin position="1112"/>
        <end position="1148"/>
    </location>
</feature>
<dbReference type="Gene3D" id="3.40.50.10810">
    <property type="entry name" value="Tandem AAA-ATPase domain"/>
    <property type="match status" value="1"/>
</dbReference>
<evidence type="ECO:0000256" key="1">
    <source>
        <dbReference type="ARBA" id="ARBA00008438"/>
    </source>
</evidence>
<feature type="region of interest" description="Disordered" evidence="10">
    <location>
        <begin position="31"/>
        <end position="54"/>
    </location>
</feature>
<keyword evidence="7" id="KW-0862">Zinc</keyword>
<accession>A0A830HLQ1</accession>
<dbReference type="SUPFAM" id="SSF57850">
    <property type="entry name" value="RING/U-box"/>
    <property type="match status" value="1"/>
</dbReference>
<dbReference type="Gene3D" id="3.40.50.300">
    <property type="entry name" value="P-loop containing nucleotide triphosphate hydrolases"/>
    <property type="match status" value="1"/>
</dbReference>
<dbReference type="GO" id="GO:0008270">
    <property type="term" value="F:zinc ion binding"/>
    <property type="evidence" value="ECO:0007669"/>
    <property type="project" value="UniProtKB-KW"/>
</dbReference>
<keyword evidence="5" id="KW-0378">Hydrolase</keyword>
<evidence type="ECO:0000256" key="3">
    <source>
        <dbReference type="ARBA" id="ARBA00022741"/>
    </source>
</evidence>
<dbReference type="PROSITE" id="PS00518">
    <property type="entry name" value="ZF_RING_1"/>
    <property type="match status" value="1"/>
</dbReference>
<keyword evidence="4 9" id="KW-0863">Zinc-finger</keyword>
<evidence type="ECO:0000259" key="11">
    <source>
        <dbReference type="PROSITE" id="PS50089"/>
    </source>
</evidence>
<dbReference type="InterPro" id="IPR038718">
    <property type="entry name" value="SNF2-like_sf"/>
</dbReference>
<evidence type="ECO:0000256" key="10">
    <source>
        <dbReference type="SAM" id="MobiDB-lite"/>
    </source>
</evidence>
<reference evidence="12" key="1">
    <citation type="submission" date="2020-10" db="EMBL/GenBank/DDBJ databases">
        <title>Unveiling of a novel bifunctional photoreceptor, Dualchrome1, isolated from a cosmopolitan green alga.</title>
        <authorList>
            <person name="Suzuki S."/>
            <person name="Kawachi M."/>
        </authorList>
    </citation>
    <scope>NUCLEOTIDE SEQUENCE</scope>
    <source>
        <strain evidence="12">NIES 2893</strain>
    </source>
</reference>
<dbReference type="PROSITE" id="PS50089">
    <property type="entry name" value="ZF_RING_2"/>
    <property type="match status" value="1"/>
</dbReference>
<evidence type="ECO:0000256" key="7">
    <source>
        <dbReference type="ARBA" id="ARBA00022833"/>
    </source>
</evidence>
<dbReference type="EMBL" id="BNJQ01000020">
    <property type="protein sequence ID" value="GHP08326.1"/>
    <property type="molecule type" value="Genomic_DNA"/>
</dbReference>
<feature type="domain" description="RING-type" evidence="11">
    <location>
        <begin position="957"/>
        <end position="995"/>
    </location>
</feature>
<dbReference type="PANTHER" id="PTHR45626">
    <property type="entry name" value="TRANSCRIPTION TERMINATION FACTOR 2-RELATED"/>
    <property type="match status" value="1"/>
</dbReference>
<dbReference type="InterPro" id="IPR000330">
    <property type="entry name" value="SNF2_N"/>
</dbReference>
<evidence type="ECO:0000313" key="12">
    <source>
        <dbReference type="EMBL" id="GHP08326.1"/>
    </source>
</evidence>
<protein>
    <recommendedName>
        <fullName evidence="11">RING-type domain-containing protein</fullName>
    </recommendedName>
</protein>
<dbReference type="InterPro" id="IPR050628">
    <property type="entry name" value="SNF2_RAD54_helicase_TF"/>
</dbReference>
<gene>
    <name evidence="12" type="ORF">PPROV_000706500</name>
</gene>
<dbReference type="GO" id="GO:0008094">
    <property type="term" value="F:ATP-dependent activity, acting on DNA"/>
    <property type="evidence" value="ECO:0007669"/>
    <property type="project" value="TreeGrafter"/>
</dbReference>
<evidence type="ECO:0000256" key="5">
    <source>
        <dbReference type="ARBA" id="ARBA00022801"/>
    </source>
</evidence>
<evidence type="ECO:0000256" key="8">
    <source>
        <dbReference type="ARBA" id="ARBA00022840"/>
    </source>
</evidence>
<evidence type="ECO:0000256" key="9">
    <source>
        <dbReference type="PROSITE-ProRule" id="PRU00175"/>
    </source>
</evidence>
<keyword evidence="6" id="KW-0347">Helicase</keyword>
<dbReference type="InterPro" id="IPR017907">
    <property type="entry name" value="Znf_RING_CS"/>
</dbReference>
<dbReference type="CDD" id="cd16449">
    <property type="entry name" value="RING-HC"/>
    <property type="match status" value="1"/>
</dbReference>
<dbReference type="PANTHER" id="PTHR45626:SF14">
    <property type="entry name" value="ATP-DEPENDENT DNA HELICASE (EUROFUNG)"/>
    <property type="match status" value="1"/>
</dbReference>
<dbReference type="SUPFAM" id="SSF52540">
    <property type="entry name" value="P-loop containing nucleoside triphosphate hydrolases"/>
    <property type="match status" value="2"/>
</dbReference>